<protein>
    <recommendedName>
        <fullName evidence="4">Large ribosomal subunit protein bL35</fullName>
    </recommendedName>
</protein>
<dbReference type="PANTHER" id="PTHR33343">
    <property type="entry name" value="54S RIBOSOMAL PROTEIN BL35M"/>
    <property type="match status" value="1"/>
</dbReference>
<sequence>MPKMKTHSGAKKRFKVTGSGKVMHRRAGKMHLNEHKSSRRTRRLDGDAVMVKGDAKKAKKLLGL</sequence>
<dbReference type="InterPro" id="IPR037229">
    <property type="entry name" value="Ribosomal_bL35_sf"/>
</dbReference>
<dbReference type="RefSeq" id="WP_425309509.1">
    <property type="nucleotide sequence ID" value="NZ_CP154795.1"/>
</dbReference>
<evidence type="ECO:0000313" key="6">
    <source>
        <dbReference type="EMBL" id="XAN08053.1"/>
    </source>
</evidence>
<dbReference type="HAMAP" id="MF_00514">
    <property type="entry name" value="Ribosomal_bL35"/>
    <property type="match status" value="1"/>
</dbReference>
<name>A0ABZ3FPR9_9ACTN</name>
<evidence type="ECO:0000256" key="4">
    <source>
        <dbReference type="HAMAP-Rule" id="MF_00514"/>
    </source>
</evidence>
<gene>
    <name evidence="4 6" type="primary">rpmI</name>
    <name evidence="6" type="ORF">AADG42_12320</name>
</gene>
<organism evidence="6 7">
    <name type="scientific">Ammonicoccus fulvus</name>
    <dbReference type="NCBI Taxonomy" id="3138240"/>
    <lineage>
        <taxon>Bacteria</taxon>
        <taxon>Bacillati</taxon>
        <taxon>Actinomycetota</taxon>
        <taxon>Actinomycetes</taxon>
        <taxon>Propionibacteriales</taxon>
        <taxon>Propionibacteriaceae</taxon>
        <taxon>Ammonicoccus</taxon>
    </lineage>
</organism>
<dbReference type="InterPro" id="IPR021137">
    <property type="entry name" value="Ribosomal_bL35-like"/>
</dbReference>
<dbReference type="GO" id="GO:0005840">
    <property type="term" value="C:ribosome"/>
    <property type="evidence" value="ECO:0007669"/>
    <property type="project" value="UniProtKB-KW"/>
</dbReference>
<dbReference type="Proteomes" id="UP001442841">
    <property type="component" value="Chromosome"/>
</dbReference>
<dbReference type="PANTHER" id="PTHR33343:SF1">
    <property type="entry name" value="LARGE RIBOSOMAL SUBUNIT PROTEIN BL35M"/>
    <property type="match status" value="1"/>
</dbReference>
<dbReference type="EMBL" id="CP154795">
    <property type="protein sequence ID" value="XAN08053.1"/>
    <property type="molecule type" value="Genomic_DNA"/>
</dbReference>
<dbReference type="PRINTS" id="PR00064">
    <property type="entry name" value="RIBOSOMALL35"/>
</dbReference>
<evidence type="ECO:0000256" key="2">
    <source>
        <dbReference type="ARBA" id="ARBA00022980"/>
    </source>
</evidence>
<comment type="similarity">
    <text evidence="1 4 5">Belongs to the bacterial ribosomal protein bL35 family.</text>
</comment>
<proteinExistence type="inferred from homology"/>
<dbReference type="Pfam" id="PF01632">
    <property type="entry name" value="Ribosomal_L35p"/>
    <property type="match status" value="1"/>
</dbReference>
<evidence type="ECO:0000256" key="3">
    <source>
        <dbReference type="ARBA" id="ARBA00023274"/>
    </source>
</evidence>
<dbReference type="SUPFAM" id="SSF143034">
    <property type="entry name" value="L35p-like"/>
    <property type="match status" value="1"/>
</dbReference>
<dbReference type="InterPro" id="IPR001706">
    <property type="entry name" value="Ribosomal_bL35"/>
</dbReference>
<dbReference type="NCBIfam" id="TIGR00001">
    <property type="entry name" value="rpmI_bact"/>
    <property type="match status" value="1"/>
</dbReference>
<reference evidence="6 7" key="1">
    <citation type="submission" date="2024-04" db="EMBL/GenBank/DDBJ databases">
        <title>Isolation of an actinomycete strain from pig manure.</title>
        <authorList>
            <person name="Gong T."/>
            <person name="Yu Z."/>
            <person name="An M."/>
            <person name="Wei C."/>
            <person name="Yang W."/>
            <person name="Liu L."/>
        </authorList>
    </citation>
    <scope>NUCLEOTIDE SEQUENCE [LARGE SCALE GENOMIC DNA]</scope>
    <source>
        <strain evidence="6 7">ZF39</strain>
    </source>
</reference>
<keyword evidence="7" id="KW-1185">Reference proteome</keyword>
<keyword evidence="2 4" id="KW-0689">Ribosomal protein</keyword>
<evidence type="ECO:0000256" key="1">
    <source>
        <dbReference type="ARBA" id="ARBA00006598"/>
    </source>
</evidence>
<keyword evidence="3 4" id="KW-0687">Ribonucleoprotein</keyword>
<dbReference type="Gene3D" id="4.10.410.60">
    <property type="match status" value="1"/>
</dbReference>
<accession>A0ABZ3FPR9</accession>
<evidence type="ECO:0000313" key="7">
    <source>
        <dbReference type="Proteomes" id="UP001442841"/>
    </source>
</evidence>
<evidence type="ECO:0000256" key="5">
    <source>
        <dbReference type="RuleBase" id="RU000568"/>
    </source>
</evidence>